<evidence type="ECO:0000256" key="1">
    <source>
        <dbReference type="ARBA" id="ARBA00004448"/>
    </source>
</evidence>
<evidence type="ECO:0000256" key="4">
    <source>
        <dbReference type="ARBA" id="ARBA00022692"/>
    </source>
</evidence>
<comment type="function">
    <text evidence="9">Scaffold protein that participates in the c-ring assembly of mitochondrial ATP synthase (F(1)F(0) ATP synthase or complex V) by facilitating the membrane insertion and oligomer formation of the subunit c/ATP5MC3. Participates in the incorporation of the c-ring into vestigial complexes. Additionally influences the incorporation of subunits MT-ATP6, MT-ATP8, ATP5MJ, and ATP5MK in the ATP synthase.</text>
</comment>
<evidence type="ECO:0000313" key="14">
    <source>
        <dbReference type="RefSeq" id="XP_036356599.1"/>
    </source>
</evidence>
<evidence type="ECO:0000313" key="12">
    <source>
        <dbReference type="Proteomes" id="UP000515154"/>
    </source>
</evidence>
<dbReference type="RefSeq" id="XP_036356599.1">
    <property type="nucleotide sequence ID" value="XM_036500706.1"/>
</dbReference>
<sequence length="187" mass="20705">MASSADDDGSKQNRLNEEIKPEPTLLAGTNEEDTQIKNQRNNRLSNLKGAAFFTTLTTTSLLFGFGTTVAMAKKKDPAMFAKTLIPSREYPVTGHAFAARALAWGTLYSISGVSLLSFAVWKMLGVHNLVEFREKIQSLMPKVSKKQPQEGRTEFKNLTDLMQYIIDIDAEEKKKKLAKTNSNVSGS</sequence>
<dbReference type="PANTHER" id="PTHR13141">
    <property type="entry name" value="TRANSMEMBRANE PROTEIN 242"/>
    <property type="match status" value="1"/>
</dbReference>
<dbReference type="InterPro" id="IPR009792">
    <property type="entry name" value="TMEM242"/>
</dbReference>
<evidence type="ECO:0000256" key="3">
    <source>
        <dbReference type="ARBA" id="ARBA00013934"/>
    </source>
</evidence>
<evidence type="ECO:0000256" key="10">
    <source>
        <dbReference type="SAM" id="MobiDB-lite"/>
    </source>
</evidence>
<dbReference type="GO" id="GO:0005743">
    <property type="term" value="C:mitochondrial inner membrane"/>
    <property type="evidence" value="ECO:0007669"/>
    <property type="project" value="UniProtKB-SubCell"/>
</dbReference>
<evidence type="ECO:0000313" key="15">
    <source>
        <dbReference type="RefSeq" id="XP_036356600.1"/>
    </source>
</evidence>
<evidence type="ECO:0000256" key="11">
    <source>
        <dbReference type="SAM" id="Phobius"/>
    </source>
</evidence>
<evidence type="ECO:0000256" key="5">
    <source>
        <dbReference type="ARBA" id="ARBA00022792"/>
    </source>
</evidence>
<feature type="compositionally biased region" description="Basic and acidic residues" evidence="10">
    <location>
        <begin position="8"/>
        <end position="21"/>
    </location>
</feature>
<keyword evidence="5" id="KW-0999">Mitochondrion inner membrane</keyword>
<gene>
    <name evidence="13 14 15" type="primary">LOC115227468</name>
</gene>
<evidence type="ECO:0000313" key="13">
    <source>
        <dbReference type="RefSeq" id="XP_029654148.1"/>
    </source>
</evidence>
<organism evidence="12 13">
    <name type="scientific">Octopus sinensis</name>
    <name type="common">East Asian common octopus</name>
    <dbReference type="NCBI Taxonomy" id="2607531"/>
    <lineage>
        <taxon>Eukaryota</taxon>
        <taxon>Metazoa</taxon>
        <taxon>Spiralia</taxon>
        <taxon>Lophotrochozoa</taxon>
        <taxon>Mollusca</taxon>
        <taxon>Cephalopoda</taxon>
        <taxon>Coleoidea</taxon>
        <taxon>Octopodiformes</taxon>
        <taxon>Octopoda</taxon>
        <taxon>Incirrata</taxon>
        <taxon>Octopodidae</taxon>
        <taxon>Octopus</taxon>
    </lineage>
</organism>
<evidence type="ECO:0000256" key="6">
    <source>
        <dbReference type="ARBA" id="ARBA00022989"/>
    </source>
</evidence>
<accession>A0A6P7TQU4</accession>
<protein>
    <recommendedName>
        <fullName evidence="3">Transmembrane protein 242</fullName>
    </recommendedName>
</protein>
<dbReference type="Pfam" id="PF07096">
    <property type="entry name" value="DUF1358"/>
    <property type="match status" value="1"/>
</dbReference>
<evidence type="ECO:0000256" key="9">
    <source>
        <dbReference type="ARBA" id="ARBA00045905"/>
    </source>
</evidence>
<dbReference type="KEGG" id="osn:115227468"/>
<keyword evidence="4 11" id="KW-0812">Transmembrane</keyword>
<dbReference type="PANTHER" id="PTHR13141:SF4">
    <property type="entry name" value="TRANSMEMBRANE PROTEIN 242"/>
    <property type="match status" value="1"/>
</dbReference>
<proteinExistence type="inferred from homology"/>
<comment type="subcellular location">
    <subcellularLocation>
        <location evidence="1">Mitochondrion inner membrane</location>
        <topology evidence="1">Multi-pass membrane protein</topology>
    </subcellularLocation>
</comment>
<feature type="region of interest" description="Disordered" evidence="10">
    <location>
        <begin position="1"/>
        <end position="26"/>
    </location>
</feature>
<reference evidence="13 14" key="1">
    <citation type="submission" date="2025-08" db="UniProtKB">
        <authorList>
            <consortium name="RefSeq"/>
        </authorList>
    </citation>
    <scope>IDENTIFICATION</scope>
</reference>
<keyword evidence="7" id="KW-0496">Mitochondrion</keyword>
<dbReference type="RefSeq" id="XP_036356600.1">
    <property type="nucleotide sequence ID" value="XM_036500707.1"/>
</dbReference>
<dbReference type="AlphaFoldDB" id="A0A6P7TQU4"/>
<keyword evidence="6 11" id="KW-1133">Transmembrane helix</keyword>
<dbReference type="RefSeq" id="XP_029654148.1">
    <property type="nucleotide sequence ID" value="XM_029798288.2"/>
</dbReference>
<comment type="similarity">
    <text evidence="2">Belongs to the TMEM242 family.</text>
</comment>
<name>A0A6P7TQU4_9MOLL</name>
<feature type="transmembrane region" description="Helical" evidence="11">
    <location>
        <begin position="50"/>
        <end position="72"/>
    </location>
</feature>
<evidence type="ECO:0000256" key="8">
    <source>
        <dbReference type="ARBA" id="ARBA00023136"/>
    </source>
</evidence>
<feature type="transmembrane region" description="Helical" evidence="11">
    <location>
        <begin position="101"/>
        <end position="121"/>
    </location>
</feature>
<dbReference type="Proteomes" id="UP000515154">
    <property type="component" value="Linkage group LG2"/>
</dbReference>
<keyword evidence="12" id="KW-1185">Reference proteome</keyword>
<evidence type="ECO:0000256" key="2">
    <source>
        <dbReference type="ARBA" id="ARBA00007570"/>
    </source>
</evidence>
<evidence type="ECO:0000256" key="7">
    <source>
        <dbReference type="ARBA" id="ARBA00023128"/>
    </source>
</evidence>
<keyword evidence="8 11" id="KW-0472">Membrane</keyword>